<dbReference type="STRING" id="1134435.AC731_007005"/>
<organism evidence="2 3">
    <name type="scientific">Thauera humireducens</name>
    <dbReference type="NCBI Taxonomy" id="1134435"/>
    <lineage>
        <taxon>Bacteria</taxon>
        <taxon>Pseudomonadati</taxon>
        <taxon>Pseudomonadota</taxon>
        <taxon>Betaproteobacteria</taxon>
        <taxon>Rhodocyclales</taxon>
        <taxon>Zoogloeaceae</taxon>
        <taxon>Thauera</taxon>
    </lineage>
</organism>
<keyword evidence="3" id="KW-1185">Reference proteome</keyword>
<dbReference type="Proteomes" id="UP000036902">
    <property type="component" value="Chromosome"/>
</dbReference>
<feature type="domain" description="Integrase catalytic" evidence="1">
    <location>
        <begin position="144"/>
        <end position="344"/>
    </location>
</feature>
<dbReference type="PANTHER" id="PTHR35004:SF7">
    <property type="entry name" value="INTEGRASE PROTEIN"/>
    <property type="match status" value="1"/>
</dbReference>
<dbReference type="InterPro" id="IPR036397">
    <property type="entry name" value="RNaseH_sf"/>
</dbReference>
<reference evidence="3" key="1">
    <citation type="submission" date="2016-03" db="EMBL/GenBank/DDBJ databases">
        <authorList>
            <person name="Ma C."/>
            <person name="Zhou S."/>
            <person name="Yang G."/>
        </authorList>
    </citation>
    <scope>NUCLEOTIDE SEQUENCE [LARGE SCALE GENOMIC DNA]</scope>
    <source>
        <strain evidence="3">SgZ-1</strain>
    </source>
</reference>
<evidence type="ECO:0000313" key="2">
    <source>
        <dbReference type="EMBL" id="AMO36710.1"/>
    </source>
</evidence>
<proteinExistence type="predicted"/>
<dbReference type="PROSITE" id="PS50994">
    <property type="entry name" value="INTEGRASE"/>
    <property type="match status" value="1"/>
</dbReference>
<evidence type="ECO:0000259" key="1">
    <source>
        <dbReference type="PROSITE" id="PS50994"/>
    </source>
</evidence>
<dbReference type="AlphaFoldDB" id="A0A127K421"/>
<accession>A0A127K421</accession>
<dbReference type="SUPFAM" id="SSF53098">
    <property type="entry name" value="Ribonuclease H-like"/>
    <property type="match status" value="1"/>
</dbReference>
<protein>
    <recommendedName>
        <fullName evidence="1">Integrase catalytic domain-containing protein</fullName>
    </recommendedName>
</protein>
<gene>
    <name evidence="2" type="ORF">AC731_007005</name>
</gene>
<dbReference type="EMBL" id="CP014646">
    <property type="protein sequence ID" value="AMO36710.1"/>
    <property type="molecule type" value="Genomic_DNA"/>
</dbReference>
<dbReference type="GO" id="GO:0003676">
    <property type="term" value="F:nucleic acid binding"/>
    <property type="evidence" value="ECO:0007669"/>
    <property type="project" value="InterPro"/>
</dbReference>
<dbReference type="InterPro" id="IPR012337">
    <property type="entry name" value="RNaseH-like_sf"/>
</dbReference>
<dbReference type="RefSeq" id="WP_048702943.1">
    <property type="nucleotide sequence ID" value="NZ_CP014646.1"/>
</dbReference>
<dbReference type="PANTHER" id="PTHR35004">
    <property type="entry name" value="TRANSPOSASE RV3428C-RELATED"/>
    <property type="match status" value="1"/>
</dbReference>
<name>A0A127K421_9RHOO</name>
<dbReference type="InterPro" id="IPR001584">
    <property type="entry name" value="Integrase_cat-core"/>
</dbReference>
<evidence type="ECO:0000313" key="3">
    <source>
        <dbReference type="Proteomes" id="UP000036902"/>
    </source>
</evidence>
<dbReference type="GO" id="GO:0015074">
    <property type="term" value="P:DNA integration"/>
    <property type="evidence" value="ECO:0007669"/>
    <property type="project" value="InterPro"/>
</dbReference>
<dbReference type="Gene3D" id="3.30.420.10">
    <property type="entry name" value="Ribonuclease H-like superfamily/Ribonuclease H"/>
    <property type="match status" value="1"/>
</dbReference>
<sequence>MATAPKPTHATREYLCELARRLEAAQHGGKGALLAEACALYGWSTGKLYAELERQAGWTSGRKTRADKGRTRQGEDALAMVAAMQRGSVRANGKQTMFTPVAASIAANNGQEIVVSTRQLNRLTRARRLNVRQQAESHAPVQLRSLHPNHVHQVDPSLCLVYYMRGEQKIIRDDEFYKNKLDRLAKVQFKCWRYVMYDHASGLVLPWYVTAAGESPLNLFKFLMHAWGQQPGRRFHGVPKVLMWDKGSANTASAVQNVLRALEVQSITHAPGNARAKGGVEGGNNLVETQFESRLRFDPVHNVEELNAAASAWAEAYNANAIPHQDTRLRRNGMEPVSRYDLWMKIRQDELRILPPFEVCQAFLEGKTVTRKVARDLTITFAHPRAGGSRIYNVAGLAGVCGGDTLEISPLLFGDCAISLRVPRFDGEDLVYRLEPEAQDLDAYGRPLSAPVIGETYARRPDSDADRAGKALDGLLFPGMTADQMDKARRSNAALMGGMVDAVRHLEHIEIPAALPRRGTDINVAAPLFEAPPLTHFEAAKALRSRGIERPDLHPWLVAQYPDGVPEAELDNVVATLRGTNQAPRLQAVG</sequence>
<dbReference type="KEGG" id="thu:AC731_007005"/>